<accession>A0A2Z6LI84</accession>
<reference evidence="5" key="1">
    <citation type="journal article" date="2017" name="Front. Plant Sci.">
        <title>Climate Clever Clovers: New Paradigm to Reduce the Environmental Footprint of Ruminants by Breeding Low Methanogenic Forages Utilizing Haplotype Variation.</title>
        <authorList>
            <person name="Kaur P."/>
            <person name="Appels R."/>
            <person name="Bayer P.E."/>
            <person name="Keeble-Gagnere G."/>
            <person name="Wang J."/>
            <person name="Hirakawa H."/>
            <person name="Shirasawa K."/>
            <person name="Vercoe P."/>
            <person name="Stefanova K."/>
            <person name="Durmic Z."/>
            <person name="Nichols P."/>
            <person name="Revell C."/>
            <person name="Isobe S.N."/>
            <person name="Edwards D."/>
            <person name="Erskine W."/>
        </authorList>
    </citation>
    <scope>NUCLEOTIDE SEQUENCE [LARGE SCALE GENOMIC DNA]</scope>
    <source>
        <strain evidence="5">cv. Daliak</strain>
    </source>
</reference>
<dbReference type="Gene3D" id="3.30.200.20">
    <property type="entry name" value="Phosphorylase Kinase, domain 1"/>
    <property type="match status" value="1"/>
</dbReference>
<dbReference type="EMBL" id="DF973164">
    <property type="protein sequence ID" value="GAU16890.1"/>
    <property type="molecule type" value="Genomic_DNA"/>
</dbReference>
<proteinExistence type="predicted"/>
<dbReference type="GO" id="GO:0005524">
    <property type="term" value="F:ATP binding"/>
    <property type="evidence" value="ECO:0007669"/>
    <property type="project" value="UniProtKB-UniRule"/>
</dbReference>
<feature type="compositionally biased region" description="Polar residues" evidence="2">
    <location>
        <begin position="427"/>
        <end position="441"/>
    </location>
</feature>
<keyword evidence="1" id="KW-0547">Nucleotide-binding</keyword>
<evidence type="ECO:0000256" key="1">
    <source>
        <dbReference type="PROSITE-ProRule" id="PRU10141"/>
    </source>
</evidence>
<evidence type="ECO:0000313" key="5">
    <source>
        <dbReference type="Proteomes" id="UP000242715"/>
    </source>
</evidence>
<dbReference type="SUPFAM" id="SSF56112">
    <property type="entry name" value="Protein kinase-like (PK-like)"/>
    <property type="match status" value="1"/>
</dbReference>
<keyword evidence="5" id="KW-1185">Reference proteome</keyword>
<evidence type="ECO:0000259" key="3">
    <source>
        <dbReference type="PROSITE" id="PS50011"/>
    </source>
</evidence>
<feature type="compositionally biased region" description="Polar residues" evidence="2">
    <location>
        <begin position="399"/>
        <end position="418"/>
    </location>
</feature>
<dbReference type="FunFam" id="3.30.200.20:FF:000081">
    <property type="entry name" value="Octicosapeptide/phox/Bem1p domain kinase superfamily protein"/>
    <property type="match status" value="1"/>
</dbReference>
<dbReference type="OrthoDB" id="4062651at2759"/>
<dbReference type="PROSITE" id="PS50011">
    <property type="entry name" value="PROTEIN_KINASE_DOM"/>
    <property type="match status" value="1"/>
</dbReference>
<dbReference type="PANTHER" id="PTHR31066">
    <property type="entry name" value="OS05G0427100 PROTEIN-RELATED"/>
    <property type="match status" value="1"/>
</dbReference>
<feature type="region of interest" description="Disordered" evidence="2">
    <location>
        <begin position="342"/>
        <end position="441"/>
    </location>
</feature>
<feature type="non-terminal residue" evidence="4">
    <location>
        <position position="1264"/>
    </location>
</feature>
<feature type="region of interest" description="Disordered" evidence="2">
    <location>
        <begin position="479"/>
        <end position="590"/>
    </location>
</feature>
<feature type="compositionally biased region" description="Polar residues" evidence="2">
    <location>
        <begin position="540"/>
        <end position="559"/>
    </location>
</feature>
<organism evidence="4 5">
    <name type="scientific">Trifolium subterraneum</name>
    <name type="common">Subterranean clover</name>
    <dbReference type="NCBI Taxonomy" id="3900"/>
    <lineage>
        <taxon>Eukaryota</taxon>
        <taxon>Viridiplantae</taxon>
        <taxon>Streptophyta</taxon>
        <taxon>Embryophyta</taxon>
        <taxon>Tracheophyta</taxon>
        <taxon>Spermatophyta</taxon>
        <taxon>Magnoliopsida</taxon>
        <taxon>eudicotyledons</taxon>
        <taxon>Gunneridae</taxon>
        <taxon>Pentapetalae</taxon>
        <taxon>rosids</taxon>
        <taxon>fabids</taxon>
        <taxon>Fabales</taxon>
        <taxon>Fabaceae</taxon>
        <taxon>Papilionoideae</taxon>
        <taxon>50 kb inversion clade</taxon>
        <taxon>NPAAA clade</taxon>
        <taxon>Hologalegina</taxon>
        <taxon>IRL clade</taxon>
        <taxon>Trifolieae</taxon>
        <taxon>Trifolium</taxon>
    </lineage>
</organism>
<dbReference type="InterPro" id="IPR053198">
    <property type="entry name" value="Gynoecium_Dev_Regulator"/>
</dbReference>
<feature type="binding site" evidence="1">
    <location>
        <position position="1197"/>
    </location>
    <ligand>
        <name>ATP</name>
        <dbReference type="ChEBI" id="CHEBI:30616"/>
    </ligand>
</feature>
<evidence type="ECO:0000313" key="4">
    <source>
        <dbReference type="EMBL" id="GAU16890.1"/>
    </source>
</evidence>
<dbReference type="PROSITE" id="PS00107">
    <property type="entry name" value="PROTEIN_KINASE_ATP"/>
    <property type="match status" value="1"/>
</dbReference>
<dbReference type="PANTHER" id="PTHR31066:SF97">
    <property type="entry name" value="OS03G0401100 PROTEIN"/>
    <property type="match status" value="1"/>
</dbReference>
<dbReference type="GO" id="GO:0004672">
    <property type="term" value="F:protein kinase activity"/>
    <property type="evidence" value="ECO:0007669"/>
    <property type="project" value="InterPro"/>
</dbReference>
<dbReference type="Pfam" id="PF00564">
    <property type="entry name" value="PB1"/>
    <property type="match status" value="1"/>
</dbReference>
<keyword evidence="1" id="KW-0067">ATP-binding</keyword>
<dbReference type="Proteomes" id="UP000242715">
    <property type="component" value="Unassembled WGS sequence"/>
</dbReference>
<dbReference type="InterPro" id="IPR001245">
    <property type="entry name" value="Ser-Thr/Tyr_kinase_cat_dom"/>
</dbReference>
<dbReference type="InterPro" id="IPR000270">
    <property type="entry name" value="PB1_dom"/>
</dbReference>
<feature type="compositionally biased region" description="Polar residues" evidence="2">
    <location>
        <begin position="568"/>
        <end position="587"/>
    </location>
</feature>
<feature type="domain" description="Protein kinase" evidence="3">
    <location>
        <begin position="1166"/>
        <end position="1264"/>
    </location>
</feature>
<feature type="compositionally biased region" description="Polar residues" evidence="2">
    <location>
        <begin position="510"/>
        <end position="531"/>
    </location>
</feature>
<dbReference type="CDD" id="cd06410">
    <property type="entry name" value="PB1_UP2"/>
    <property type="match status" value="1"/>
</dbReference>
<name>A0A2Z6LI84_TRISU</name>
<dbReference type="SMART" id="SM00666">
    <property type="entry name" value="PB1"/>
    <property type="match status" value="1"/>
</dbReference>
<feature type="compositionally biased region" description="Polar residues" evidence="2">
    <location>
        <begin position="343"/>
        <end position="390"/>
    </location>
</feature>
<dbReference type="Gene3D" id="3.10.20.90">
    <property type="entry name" value="Phosphatidylinositol 3-kinase Catalytic Subunit, Chain A, domain 1"/>
    <property type="match status" value="1"/>
</dbReference>
<feature type="compositionally biased region" description="Polar residues" evidence="2">
    <location>
        <begin position="493"/>
        <end position="503"/>
    </location>
</feature>
<dbReference type="AlphaFoldDB" id="A0A2Z6LI84"/>
<dbReference type="Pfam" id="PF07714">
    <property type="entry name" value="PK_Tyr_Ser-Thr"/>
    <property type="match status" value="1"/>
</dbReference>
<evidence type="ECO:0000256" key="2">
    <source>
        <dbReference type="SAM" id="MobiDB-lite"/>
    </source>
</evidence>
<feature type="compositionally biased region" description="Polar residues" evidence="2">
    <location>
        <begin position="685"/>
        <end position="714"/>
    </location>
</feature>
<feature type="compositionally biased region" description="Polar residues" evidence="2">
    <location>
        <begin position="797"/>
        <end position="810"/>
    </location>
</feature>
<feature type="region of interest" description="Disordered" evidence="2">
    <location>
        <begin position="783"/>
        <end position="842"/>
    </location>
</feature>
<dbReference type="SUPFAM" id="SSF54277">
    <property type="entry name" value="CAD &amp; PB1 domains"/>
    <property type="match status" value="1"/>
</dbReference>
<dbReference type="InterPro" id="IPR011009">
    <property type="entry name" value="Kinase-like_dom_sf"/>
</dbReference>
<dbReference type="InterPro" id="IPR017441">
    <property type="entry name" value="Protein_kinase_ATP_BS"/>
</dbReference>
<sequence>MEQSRFDKQLQCNTMEPRNEEIQPGSQSVMQDYLDSMYANKSDVKQVRNYSIQTGEEFSLEFMRDRVNLTKPVISNVGDANSTTNGVELKGVLGISQAGFENGSGVSMLSIVDRGSTEFNRQSTWLHGDRSNYGSIRSTPSAQLHQDSGQFGRGYGSYGGSDSSSRMMKCLCSFGGRILPRPGDGKLRYVGGQTRILRLRKDISWPELRQRALLIYNLVHILKYQLPGEDLDALVSVSSDEDLQNMMEEYNLIEDRDPPQKLRIFLFSMSDLKDAQFALSSIGDDSEFQYIVAVNGMDLGSRNNSTPLGVSISANGIREFDKKAIERETSNVAVESIGVRNAPLTNKSDTPLATKSSQQVLPTSIGVQNPPSTNKSDIPLDTRSSQQVLPTSIGDRSAHLTNKSDTPLDAHSSQQILPTSIGVRNAPLTNKSGTPLDTQSSQQVLPASIGVRNAPLTNKPETPLNIQSSQQVLPTSIGVRNAPLTNKPDIPLDTQSSQQQVLPTSIGVRNVSSTNKSDIPLDTRSSQQVLPTSIGVRNAPLTNKSDTPLDNQSSQQVLPTSIGIRNAPLTNKSDTPLATQPSQQVLPTSPDAYETDQLTYSDQMTQSAEITPQYVVHHGLHPSHNPVVGEAPISMAPHLLNNQPGILNEDHPPSGVQIKKSELSTSQVETIRDNSGKQGSDHGNILSSETPALSPSQPFDDSLKNNGPEASTVVTVPEGHLPSSPCTKKVPHQDCEEASSTSSSSFVPNYVDSHSNAIDLSCLHPPPVPKRVYYSERAPREQVEVLNRSSKSDDAHSSQFNVSDLLSNSKPEGPVTESGENLHDGNLLDPDEKPSISAKPFPADDHTVDNGLATHQMNKLLLDTNSEIKSNLSEHMGPKLKQALLSNEGMKDVETKDNHTKPLFDETETKCGKSDLPALHHVSSVERLDVIASNLPEIDWGDAYGKESNDSHMVQELPVSLAGNVTNDVSPNFPPNVSKQVQGDILIDIDDRFPRELLSDMYSKAILQEDLSRQHPLPADGIRYSVNMENHEPKSWSYFGKLAQGLDNVSLIDQDHLGFSHHATPQTTDRVPLDHEDSHLNYGEENQDLHRRIGTETHVLKSNYDQSQLNDTKSMQFDGMLENVGAQEPEYKDGKFVTKNCNLSSLDPSSGNFDIGSVQVIKNEDLEELRELGSGTFGTVYHGKWRGSDVAIKRIKKSCFTGRSSEQERLTAEFWREADILSKLHHPNVVAFYGVVQDGPGGTMATVTEYMVDGSLRHVLLRKD</sequence>
<dbReference type="InterPro" id="IPR000719">
    <property type="entry name" value="Prot_kinase_dom"/>
</dbReference>
<feature type="region of interest" description="Disordered" evidence="2">
    <location>
        <begin position="643"/>
        <end position="748"/>
    </location>
</feature>
<protein>
    <recommendedName>
        <fullName evidence="3">Protein kinase domain-containing protein</fullName>
    </recommendedName>
</protein>
<gene>
    <name evidence="4" type="ORF">TSUD_368400</name>
</gene>
<dbReference type="FunFam" id="3.10.20.90:FF:000058">
    <property type="entry name" value="Octicosapeptide/phox/Bem1p domain kinase superfamily protein"/>
    <property type="match status" value="1"/>
</dbReference>